<reference evidence="1 2" key="1">
    <citation type="journal article" date="2020" name="Cell">
        <title>Large-Scale Comparative Analyses of Tick Genomes Elucidate Their Genetic Diversity and Vector Capacities.</title>
        <authorList>
            <consortium name="Tick Genome and Microbiome Consortium (TIGMIC)"/>
            <person name="Jia N."/>
            <person name="Wang J."/>
            <person name="Shi W."/>
            <person name="Du L."/>
            <person name="Sun Y."/>
            <person name="Zhan W."/>
            <person name="Jiang J.F."/>
            <person name="Wang Q."/>
            <person name="Zhang B."/>
            <person name="Ji P."/>
            <person name="Bell-Sakyi L."/>
            <person name="Cui X.M."/>
            <person name="Yuan T.T."/>
            <person name="Jiang B.G."/>
            <person name="Yang W.F."/>
            <person name="Lam T.T."/>
            <person name="Chang Q.C."/>
            <person name="Ding S.J."/>
            <person name="Wang X.J."/>
            <person name="Zhu J.G."/>
            <person name="Ruan X.D."/>
            <person name="Zhao L."/>
            <person name="Wei J.T."/>
            <person name="Ye R.Z."/>
            <person name="Que T.C."/>
            <person name="Du C.H."/>
            <person name="Zhou Y.H."/>
            <person name="Cheng J.X."/>
            <person name="Dai P.F."/>
            <person name="Guo W.B."/>
            <person name="Han X.H."/>
            <person name="Huang E.J."/>
            <person name="Li L.F."/>
            <person name="Wei W."/>
            <person name="Gao Y.C."/>
            <person name="Liu J.Z."/>
            <person name="Shao H.Z."/>
            <person name="Wang X."/>
            <person name="Wang C.C."/>
            <person name="Yang T.C."/>
            <person name="Huo Q.B."/>
            <person name="Li W."/>
            <person name="Chen H.Y."/>
            <person name="Chen S.E."/>
            <person name="Zhou L.G."/>
            <person name="Ni X.B."/>
            <person name="Tian J.H."/>
            <person name="Sheng Y."/>
            <person name="Liu T."/>
            <person name="Pan Y.S."/>
            <person name="Xia L.Y."/>
            <person name="Li J."/>
            <person name="Zhao F."/>
            <person name="Cao W.C."/>
        </authorList>
    </citation>
    <scope>NUCLEOTIDE SEQUENCE [LARGE SCALE GENOMIC DNA]</scope>
    <source>
        <strain evidence="1">Iper-2018</strain>
    </source>
</reference>
<organism evidence="1 2">
    <name type="scientific">Ixodes persulcatus</name>
    <name type="common">Taiga tick</name>
    <dbReference type="NCBI Taxonomy" id="34615"/>
    <lineage>
        <taxon>Eukaryota</taxon>
        <taxon>Metazoa</taxon>
        <taxon>Ecdysozoa</taxon>
        <taxon>Arthropoda</taxon>
        <taxon>Chelicerata</taxon>
        <taxon>Arachnida</taxon>
        <taxon>Acari</taxon>
        <taxon>Parasitiformes</taxon>
        <taxon>Ixodida</taxon>
        <taxon>Ixodoidea</taxon>
        <taxon>Ixodidae</taxon>
        <taxon>Ixodinae</taxon>
        <taxon>Ixodes</taxon>
    </lineage>
</organism>
<keyword evidence="2" id="KW-1185">Reference proteome</keyword>
<evidence type="ECO:0000313" key="2">
    <source>
        <dbReference type="Proteomes" id="UP000805193"/>
    </source>
</evidence>
<evidence type="ECO:0000313" key="1">
    <source>
        <dbReference type="EMBL" id="KAG0423808.1"/>
    </source>
</evidence>
<dbReference type="Proteomes" id="UP000805193">
    <property type="component" value="Unassembled WGS sequence"/>
</dbReference>
<sequence>MPNGIRRSRARARPPGLAPSGSLRRSSAPGACPAFARATSAESVVVDSGAARDRRRKRRISGLPCAEREPLASQLTFAHAGTLRDAWTDCGDV</sequence>
<protein>
    <submittedName>
        <fullName evidence="1">Uncharacterized protein</fullName>
    </submittedName>
</protein>
<accession>A0AC60PSI1</accession>
<comment type="caution">
    <text evidence="1">The sequence shown here is derived from an EMBL/GenBank/DDBJ whole genome shotgun (WGS) entry which is preliminary data.</text>
</comment>
<name>A0AC60PSI1_IXOPE</name>
<gene>
    <name evidence="1" type="ORF">HPB47_000418</name>
</gene>
<proteinExistence type="predicted"/>
<dbReference type="EMBL" id="JABSTQ010010053">
    <property type="protein sequence ID" value="KAG0423808.1"/>
    <property type="molecule type" value="Genomic_DNA"/>
</dbReference>